<proteinExistence type="predicted"/>
<dbReference type="Proteomes" id="UP000244925">
    <property type="component" value="Unassembled WGS sequence"/>
</dbReference>
<reference evidence="2" key="1">
    <citation type="submission" date="2018-02" db="EMBL/GenBank/DDBJ databases">
        <authorList>
            <person name="Clavel T."/>
            <person name="Strowig T."/>
        </authorList>
    </citation>
    <scope>NUCLEOTIDE SEQUENCE [LARGE SCALE GENOMIC DNA]</scope>
    <source>
        <strain evidence="2">DSM 100764</strain>
    </source>
</reference>
<sequence>MKILYSGFKGIMHSANGGYNKVTYNNVNKTVLYSEDQPLGRFFYTRVLYHIPRLILEFKTRILRYKHDITHLFYGELTCINYIPYRQSQKHKIVITLHLDIENNWKQKRFIKFLKTMDGIIVLSTQQKKILNEKFGIKSVFIPHGFDKPSFTKKIPADINNHVICNDNINVCTIGKNYRDLETLEYIIQKNHKIIFHLIGIDHTYKSILGQYGNVRIYNRLSDDEYYSLIELCDYNFLPVTFATANNTLLEAQSLGITSILPLIDGINDYAYNGNLFYKDKEELLKIFLNLQKNRKRYDLINFSRKYNWNNIYTQLNQYYLEIYQK</sequence>
<evidence type="ECO:0000313" key="2">
    <source>
        <dbReference type="Proteomes" id="UP000244925"/>
    </source>
</evidence>
<name>A0A2V1IYS2_9BACT</name>
<gene>
    <name evidence="1" type="ORF">C5O25_07015</name>
</gene>
<comment type="caution">
    <text evidence="1">The sequence shown here is derived from an EMBL/GenBank/DDBJ whole genome shotgun (WGS) entry which is preliminary data.</text>
</comment>
<keyword evidence="1" id="KW-0808">Transferase</keyword>
<dbReference type="EMBL" id="PUBV01000012">
    <property type="protein sequence ID" value="PWB07454.1"/>
    <property type="molecule type" value="Genomic_DNA"/>
</dbReference>
<accession>A0A2V1IYS2</accession>
<dbReference type="AlphaFoldDB" id="A0A2V1IYS2"/>
<dbReference type="SUPFAM" id="SSF53756">
    <property type="entry name" value="UDP-Glycosyltransferase/glycogen phosphorylase"/>
    <property type="match status" value="1"/>
</dbReference>
<keyword evidence="2" id="KW-1185">Reference proteome</keyword>
<dbReference type="Gene3D" id="3.40.50.2000">
    <property type="entry name" value="Glycogen Phosphorylase B"/>
    <property type="match status" value="2"/>
</dbReference>
<dbReference type="GO" id="GO:0016740">
    <property type="term" value="F:transferase activity"/>
    <property type="evidence" value="ECO:0007669"/>
    <property type="project" value="UniProtKB-KW"/>
</dbReference>
<protein>
    <submittedName>
        <fullName evidence="1">Glycosyltransferase family 1 protein</fullName>
    </submittedName>
</protein>
<organism evidence="1 2">
    <name type="scientific">Paramuribaculum intestinale</name>
    <dbReference type="NCBI Taxonomy" id="2094151"/>
    <lineage>
        <taxon>Bacteria</taxon>
        <taxon>Pseudomonadati</taxon>
        <taxon>Bacteroidota</taxon>
        <taxon>Bacteroidia</taxon>
        <taxon>Bacteroidales</taxon>
        <taxon>Muribaculaceae</taxon>
        <taxon>Paramuribaculum</taxon>
    </lineage>
</organism>
<evidence type="ECO:0000313" key="1">
    <source>
        <dbReference type="EMBL" id="PWB07454.1"/>
    </source>
</evidence>